<accession>A0A0D0QG70</accession>
<reference evidence="2 3" key="1">
    <citation type="submission" date="2013-01" db="EMBL/GenBank/DDBJ databases">
        <authorList>
            <person name="Fiebig A."/>
            <person name="Goeker M."/>
            <person name="Klenk H.-P.P."/>
        </authorList>
    </citation>
    <scope>NUCLEOTIDE SEQUENCE [LARGE SCALE GENOMIC DNA]</scope>
    <source>
        <strain evidence="2 3">DSM 24838</strain>
    </source>
</reference>
<evidence type="ECO:0000313" key="2">
    <source>
        <dbReference type="EMBL" id="KIQ71242.1"/>
    </source>
</evidence>
<evidence type="ECO:0000313" key="3">
    <source>
        <dbReference type="Proteomes" id="UP000035100"/>
    </source>
</evidence>
<dbReference type="RefSeq" id="WP_018301898.1">
    <property type="nucleotide sequence ID" value="NZ_KB902280.1"/>
</dbReference>
<evidence type="ECO:0000256" key="1">
    <source>
        <dbReference type="SAM" id="SignalP"/>
    </source>
</evidence>
<feature type="signal peptide" evidence="1">
    <location>
        <begin position="1"/>
        <end position="16"/>
    </location>
</feature>
<name>A0A0D0QG70_9RHOB</name>
<protein>
    <submittedName>
        <fullName evidence="2">Uncharacterized protein</fullName>
    </submittedName>
</protein>
<organism evidence="2 3">
    <name type="scientific">Wenxinia marina DSM 24838</name>
    <dbReference type="NCBI Taxonomy" id="1123501"/>
    <lineage>
        <taxon>Bacteria</taxon>
        <taxon>Pseudomonadati</taxon>
        <taxon>Pseudomonadota</taxon>
        <taxon>Alphaproteobacteria</taxon>
        <taxon>Rhodobacterales</taxon>
        <taxon>Roseobacteraceae</taxon>
        <taxon>Wenxinia</taxon>
    </lineage>
</organism>
<dbReference type="STRING" id="1123501.Wenmar_00008"/>
<proteinExistence type="predicted"/>
<keyword evidence="3" id="KW-1185">Reference proteome</keyword>
<keyword evidence="1" id="KW-0732">Signal</keyword>
<gene>
    <name evidence="2" type="ORF">Wenmar_00008</name>
</gene>
<comment type="caution">
    <text evidence="2">The sequence shown here is derived from an EMBL/GenBank/DDBJ whole genome shotgun (WGS) entry which is preliminary data.</text>
</comment>
<dbReference type="EMBL" id="AONG01000002">
    <property type="protein sequence ID" value="KIQ71242.1"/>
    <property type="molecule type" value="Genomic_DNA"/>
</dbReference>
<sequence>MRVLAALLLLAGPAAAQDFTLRWLDGCLAEADRLAAGGTPATDWDGTWSPGYCTRRAGEIVCAYDGDPAVCRDRLYAQVTGRTFAAVAALPAAPEGAGAYATARADALGWRPITDCGNPGPPLTEEACEARNMGLWVDAVAAAQRLAAELP</sequence>
<dbReference type="Proteomes" id="UP000035100">
    <property type="component" value="Unassembled WGS sequence"/>
</dbReference>
<dbReference type="AlphaFoldDB" id="A0A0D0QG70"/>
<feature type="chain" id="PRO_5002236091" evidence="1">
    <location>
        <begin position="17"/>
        <end position="151"/>
    </location>
</feature>